<organism evidence="4 5">
    <name type="scientific">Pigmentiphaga kullae</name>
    <dbReference type="NCBI Taxonomy" id="151784"/>
    <lineage>
        <taxon>Bacteria</taxon>
        <taxon>Pseudomonadati</taxon>
        <taxon>Pseudomonadota</taxon>
        <taxon>Betaproteobacteria</taxon>
        <taxon>Burkholderiales</taxon>
        <taxon>Alcaligenaceae</taxon>
        <taxon>Pigmentiphaga</taxon>
    </lineage>
</organism>
<dbReference type="GO" id="GO:0008239">
    <property type="term" value="F:dipeptidyl-peptidase activity"/>
    <property type="evidence" value="ECO:0007669"/>
    <property type="project" value="InterPro"/>
</dbReference>
<dbReference type="InterPro" id="IPR005674">
    <property type="entry name" value="CocE/Ser_esterase"/>
</dbReference>
<protein>
    <recommendedName>
        <fullName evidence="3">Xaa-Pro dipeptidyl-peptidase C-terminal domain-containing protein</fullName>
    </recommendedName>
</protein>
<name>A0A4Q7NF21_9BURK</name>
<dbReference type="InterPro" id="IPR013736">
    <property type="entry name" value="Xaa-Pro_dipept_C"/>
</dbReference>
<keyword evidence="5" id="KW-1185">Reference proteome</keyword>
<evidence type="ECO:0000256" key="1">
    <source>
        <dbReference type="ARBA" id="ARBA00022801"/>
    </source>
</evidence>
<dbReference type="EMBL" id="SGXC01000002">
    <property type="protein sequence ID" value="RZS81267.1"/>
    <property type="molecule type" value="Genomic_DNA"/>
</dbReference>
<proteinExistence type="predicted"/>
<dbReference type="SMART" id="SM00939">
    <property type="entry name" value="PepX_C"/>
    <property type="match status" value="1"/>
</dbReference>
<keyword evidence="1" id="KW-0378">Hydrolase</keyword>
<dbReference type="Pfam" id="PF02129">
    <property type="entry name" value="Peptidase_S15"/>
    <property type="match status" value="1"/>
</dbReference>
<reference evidence="4 5" key="1">
    <citation type="submission" date="2019-02" db="EMBL/GenBank/DDBJ databases">
        <title>Genomic Encyclopedia of Type Strains, Phase IV (KMG-IV): sequencing the most valuable type-strain genomes for metagenomic binning, comparative biology and taxonomic classification.</title>
        <authorList>
            <person name="Goeker M."/>
        </authorList>
    </citation>
    <scope>NUCLEOTIDE SEQUENCE [LARGE SCALE GENOMIC DNA]</scope>
    <source>
        <strain evidence="4 5">K24</strain>
    </source>
</reference>
<dbReference type="AlphaFoldDB" id="A0A4Q7NF21"/>
<evidence type="ECO:0000259" key="3">
    <source>
        <dbReference type="SMART" id="SM00939"/>
    </source>
</evidence>
<dbReference type="InterPro" id="IPR000383">
    <property type="entry name" value="Xaa-Pro-like_dom"/>
</dbReference>
<feature type="region of interest" description="Disordered" evidence="2">
    <location>
        <begin position="213"/>
        <end position="233"/>
    </location>
</feature>
<dbReference type="PANTHER" id="PTHR43056">
    <property type="entry name" value="PEPTIDASE S9 PROLYL OLIGOPEPTIDASE"/>
    <property type="match status" value="1"/>
</dbReference>
<dbReference type="SUPFAM" id="SSF49785">
    <property type="entry name" value="Galactose-binding domain-like"/>
    <property type="match status" value="1"/>
</dbReference>
<dbReference type="InterPro" id="IPR050585">
    <property type="entry name" value="Xaa-Pro_dipeptidyl-ppase/CocE"/>
</dbReference>
<dbReference type="Gene3D" id="1.10.3020.20">
    <property type="match status" value="1"/>
</dbReference>
<evidence type="ECO:0000256" key="2">
    <source>
        <dbReference type="SAM" id="MobiDB-lite"/>
    </source>
</evidence>
<dbReference type="Gene3D" id="3.40.50.1820">
    <property type="entry name" value="alpha/beta hydrolase"/>
    <property type="match status" value="1"/>
</dbReference>
<dbReference type="Gene3D" id="2.60.120.260">
    <property type="entry name" value="Galactose-binding domain-like"/>
    <property type="match status" value="1"/>
</dbReference>
<evidence type="ECO:0000313" key="5">
    <source>
        <dbReference type="Proteomes" id="UP000292445"/>
    </source>
</evidence>
<dbReference type="InterPro" id="IPR029058">
    <property type="entry name" value="AB_hydrolase_fold"/>
</dbReference>
<dbReference type="SUPFAM" id="SSF53474">
    <property type="entry name" value="alpha/beta-Hydrolases"/>
    <property type="match status" value="1"/>
</dbReference>
<evidence type="ECO:0000313" key="4">
    <source>
        <dbReference type="EMBL" id="RZS81267.1"/>
    </source>
</evidence>
<dbReference type="PANTHER" id="PTHR43056:SF10">
    <property type="entry name" value="COCE_NOND FAMILY, PUTATIVE (AFU_ORTHOLOGUE AFUA_7G00600)-RELATED"/>
    <property type="match status" value="1"/>
</dbReference>
<dbReference type="Proteomes" id="UP000292445">
    <property type="component" value="Unassembled WGS sequence"/>
</dbReference>
<feature type="domain" description="Xaa-Pro dipeptidyl-peptidase C-terminal" evidence="3">
    <location>
        <begin position="325"/>
        <end position="564"/>
    </location>
</feature>
<sequence length="572" mass="64333">MTEPNTPARNPAAPHTLVFEKDVEIPMDDGAVLKANVFRPAEPGRYPVVMAQGVYGKDVHFADGFKPQWEKLQRLHPGLCQDGSTGRYLRWETVDPERWVPDGYVVIHVDARGSGKSPGYLDPMSPREIQDYRDAIEWAGTQSWSNGKVGLIGISYYAATQWRVAALRPQYLAAIVPWEGRSDHYRDYGYHGGIRSNGFLSSWWPKQVLSNQHGNGDTPYRDRDDGQPTTGPALSATLLAANRSDYPAEMARHGLCDAWHKERTPDLSRIAVPVLSAGNWGGPGNHLRGNIEGYLRAGSAQKWLSMHIGTHYESFYLPRYIALQKQFFDHFLKGLPNGWDRTPPVLLSIRTVDGETRRAEHEFPLARTRWTRFYLHPGNATLDTAAPTQAASAGFQAQQEHLDFTTPPFETTTEITGFIPLRIWVSSSTRDADLFAVLRLFDPDGREIVFDGAHEPTPLTRGWLRASHRKVDERMSMPYRIFHAHDEIQKIEPGTAYPLDLEIWPTSIVIPRGYRLRLTIQGKDFEFEGIKGRLTHTDPADRGGQDFQGRTTVYGGPERASYLTLPIIPAAG</sequence>
<dbReference type="Pfam" id="PF08530">
    <property type="entry name" value="PepX_C"/>
    <property type="match status" value="1"/>
</dbReference>
<gene>
    <name evidence="4" type="ORF">EV675_3890</name>
</gene>
<comment type="caution">
    <text evidence="4">The sequence shown here is derived from an EMBL/GenBank/DDBJ whole genome shotgun (WGS) entry which is preliminary data.</text>
</comment>
<dbReference type="InterPro" id="IPR008979">
    <property type="entry name" value="Galactose-bd-like_sf"/>
</dbReference>
<dbReference type="NCBIfam" id="TIGR00976">
    <property type="entry name" value="CocE_NonD"/>
    <property type="match status" value="1"/>
</dbReference>
<dbReference type="RefSeq" id="WP_242621501.1">
    <property type="nucleotide sequence ID" value="NZ_SGXC01000002.1"/>
</dbReference>
<accession>A0A4Q7NF21</accession>